<gene>
    <name evidence="2" type="ORF">A3A77_04980</name>
</gene>
<sequence>MFIGLLLVFNALLPIISYEIFTSGNFQRIDLLSPVGQGVVAGSSTEKTENTPIDYTKPANWFVGLPRVSQETTAQIKYYNLSIPRLGIKDAVVEIDGEDLKKSLIHFKGTAVPGRPGNTVVFGHSTLPQLFKPDNYISIFSTLSTLKKGDVIKVNYDGINYTYKVEDMFEVKPTEVEVMDQMYDDSYISLITCVPPGTYLRRLVVRGRLVPPGGNR</sequence>
<dbReference type="GO" id="GO:0016787">
    <property type="term" value="F:hydrolase activity"/>
    <property type="evidence" value="ECO:0007669"/>
    <property type="project" value="UniProtKB-KW"/>
</dbReference>
<proteinExistence type="predicted"/>
<protein>
    <recommendedName>
        <fullName evidence="4">Sortase</fullName>
    </recommendedName>
</protein>
<dbReference type="Pfam" id="PF04203">
    <property type="entry name" value="Sortase"/>
    <property type="match status" value="1"/>
</dbReference>
<dbReference type="NCBIfam" id="TIGR01076">
    <property type="entry name" value="sortase_fam"/>
    <property type="match status" value="1"/>
</dbReference>
<dbReference type="InterPro" id="IPR023365">
    <property type="entry name" value="Sortase_dom-sf"/>
</dbReference>
<dbReference type="SUPFAM" id="SSF63817">
    <property type="entry name" value="Sortase"/>
    <property type="match status" value="1"/>
</dbReference>
<comment type="caution">
    <text evidence="2">The sequence shown here is derived from an EMBL/GenBank/DDBJ whole genome shotgun (WGS) entry which is preliminary data.</text>
</comment>
<organism evidence="2 3">
    <name type="scientific">Candidatus Blackburnbacteria bacterium RIFCSPLOWO2_01_FULL_40_20</name>
    <dbReference type="NCBI Taxonomy" id="1797519"/>
    <lineage>
        <taxon>Bacteria</taxon>
        <taxon>Candidatus Blackburniibacteriota</taxon>
    </lineage>
</organism>
<evidence type="ECO:0000313" key="3">
    <source>
        <dbReference type="Proteomes" id="UP000178659"/>
    </source>
</evidence>
<dbReference type="AlphaFoldDB" id="A0A1G1VBI5"/>
<evidence type="ECO:0000256" key="1">
    <source>
        <dbReference type="ARBA" id="ARBA00022801"/>
    </source>
</evidence>
<dbReference type="Proteomes" id="UP000178659">
    <property type="component" value="Unassembled WGS sequence"/>
</dbReference>
<dbReference type="InterPro" id="IPR005754">
    <property type="entry name" value="Sortase"/>
</dbReference>
<keyword evidence="1" id="KW-0378">Hydrolase</keyword>
<dbReference type="EMBL" id="MHCC01000026">
    <property type="protein sequence ID" value="OGY12602.1"/>
    <property type="molecule type" value="Genomic_DNA"/>
</dbReference>
<dbReference type="Gene3D" id="2.40.260.10">
    <property type="entry name" value="Sortase"/>
    <property type="match status" value="1"/>
</dbReference>
<name>A0A1G1VBI5_9BACT</name>
<accession>A0A1G1VBI5</accession>
<evidence type="ECO:0000313" key="2">
    <source>
        <dbReference type="EMBL" id="OGY12602.1"/>
    </source>
</evidence>
<reference evidence="2 3" key="1">
    <citation type="journal article" date="2016" name="Nat. Commun.">
        <title>Thousands of microbial genomes shed light on interconnected biogeochemical processes in an aquifer system.</title>
        <authorList>
            <person name="Anantharaman K."/>
            <person name="Brown C.T."/>
            <person name="Hug L.A."/>
            <person name="Sharon I."/>
            <person name="Castelle C.J."/>
            <person name="Probst A.J."/>
            <person name="Thomas B.C."/>
            <person name="Singh A."/>
            <person name="Wilkins M.J."/>
            <person name="Karaoz U."/>
            <person name="Brodie E.L."/>
            <person name="Williams K.H."/>
            <person name="Hubbard S.S."/>
            <person name="Banfield J.F."/>
        </authorList>
    </citation>
    <scope>NUCLEOTIDE SEQUENCE [LARGE SCALE GENOMIC DNA]</scope>
</reference>
<evidence type="ECO:0008006" key="4">
    <source>
        <dbReference type="Google" id="ProtNLM"/>
    </source>
</evidence>